<evidence type="ECO:0000313" key="12">
    <source>
        <dbReference type="Proteomes" id="UP000789396"/>
    </source>
</evidence>
<evidence type="ECO:0000256" key="10">
    <source>
        <dbReference type="SAM" id="MobiDB-lite"/>
    </source>
</evidence>
<dbReference type="Proteomes" id="UP000789396">
    <property type="component" value="Unassembled WGS sequence"/>
</dbReference>
<evidence type="ECO:0000256" key="6">
    <source>
        <dbReference type="ARBA" id="ARBA00022838"/>
    </source>
</evidence>
<organism evidence="11 12">
    <name type="scientific">Racocetra fulgida</name>
    <dbReference type="NCBI Taxonomy" id="60492"/>
    <lineage>
        <taxon>Eukaryota</taxon>
        <taxon>Fungi</taxon>
        <taxon>Fungi incertae sedis</taxon>
        <taxon>Mucoromycota</taxon>
        <taxon>Glomeromycotina</taxon>
        <taxon>Glomeromycetes</taxon>
        <taxon>Diversisporales</taxon>
        <taxon>Gigasporaceae</taxon>
        <taxon>Racocetra</taxon>
    </lineage>
</organism>
<evidence type="ECO:0000313" key="11">
    <source>
        <dbReference type="EMBL" id="CAG8532253.1"/>
    </source>
</evidence>
<keyword evidence="5" id="KW-0498">Mitosis</keyword>
<evidence type="ECO:0000256" key="8">
    <source>
        <dbReference type="ARBA" id="ARBA00023306"/>
    </source>
</evidence>
<sequence length="374" mass="42546">NVDIDTLPVIRYVDGTSVFKGGEYESEGSLLSIIRDTGDIFEGNNSENRIENVEDNINKGDDSESKPDDSPLKEIYTGQTFTSFALLDQCLKRYSTRMGFETKIVKVENDNNVCIKKIYKCRYGDKYLSKKKLDPTANREQESAYDYEEPQILLDIALEDYHRISVVQNEGELLPTSTFQVLQRIRGQEIDVRNVVELDSKKVSDGHGLGLCKMALNIAITNGSNKTLEDILQQFIDEQISVQNENISEQELNQENDEFSISNTHQHKSKGRPANKRYLMAIEENNSKNSSSSNQAETSELGSKKKNKPREKPKRLNDAHTQVLTFLRTNVEEEFKLILKKRNIPEKLNELDALIAKAKQREKDGQNSAQPTSM</sequence>
<name>A0A9N9AJZ0_9GLOM</name>
<accession>A0A9N9AJZ0</accession>
<feature type="compositionally biased region" description="Basic residues" evidence="10">
    <location>
        <begin position="304"/>
        <end position="313"/>
    </location>
</feature>
<evidence type="ECO:0000256" key="1">
    <source>
        <dbReference type="ARBA" id="ARBA00004123"/>
    </source>
</evidence>
<gene>
    <name evidence="11" type="ORF">RFULGI_LOCUS3845</name>
</gene>
<keyword evidence="9" id="KW-0137">Centromere</keyword>
<evidence type="ECO:0000256" key="5">
    <source>
        <dbReference type="ARBA" id="ARBA00022776"/>
    </source>
</evidence>
<dbReference type="GO" id="GO:0005634">
    <property type="term" value="C:nucleus"/>
    <property type="evidence" value="ECO:0007669"/>
    <property type="project" value="UniProtKB-SubCell"/>
</dbReference>
<dbReference type="Pfam" id="PF03980">
    <property type="entry name" value="Nnf1"/>
    <property type="match status" value="1"/>
</dbReference>
<evidence type="ECO:0000256" key="3">
    <source>
        <dbReference type="ARBA" id="ARBA00022454"/>
    </source>
</evidence>
<dbReference type="GO" id="GO:0051301">
    <property type="term" value="P:cell division"/>
    <property type="evidence" value="ECO:0007669"/>
    <property type="project" value="UniProtKB-KW"/>
</dbReference>
<dbReference type="OrthoDB" id="18453at2759"/>
<feature type="compositionally biased region" description="Low complexity" evidence="10">
    <location>
        <begin position="284"/>
        <end position="300"/>
    </location>
</feature>
<evidence type="ECO:0000256" key="7">
    <source>
        <dbReference type="ARBA" id="ARBA00023242"/>
    </source>
</evidence>
<evidence type="ECO:0000256" key="9">
    <source>
        <dbReference type="ARBA" id="ARBA00023328"/>
    </source>
</evidence>
<dbReference type="EMBL" id="CAJVPZ010003564">
    <property type="protein sequence ID" value="CAG8532253.1"/>
    <property type="molecule type" value="Genomic_DNA"/>
</dbReference>
<keyword evidence="6" id="KW-0995">Kinetochore</keyword>
<dbReference type="AlphaFoldDB" id="A0A9N9AJZ0"/>
<proteinExistence type="predicted"/>
<feature type="region of interest" description="Disordered" evidence="10">
    <location>
        <begin position="284"/>
        <end position="319"/>
    </location>
</feature>
<keyword evidence="3" id="KW-0158">Chromosome</keyword>
<protein>
    <submittedName>
        <fullName evidence="11">17948_t:CDS:1</fullName>
    </submittedName>
</protein>
<keyword evidence="12" id="KW-1185">Reference proteome</keyword>
<reference evidence="11" key="1">
    <citation type="submission" date="2021-06" db="EMBL/GenBank/DDBJ databases">
        <authorList>
            <person name="Kallberg Y."/>
            <person name="Tangrot J."/>
            <person name="Rosling A."/>
        </authorList>
    </citation>
    <scope>NUCLEOTIDE SEQUENCE</scope>
    <source>
        <strain evidence="11">IN212</strain>
    </source>
</reference>
<comment type="caution">
    <text evidence="11">The sequence shown here is derived from an EMBL/GenBank/DDBJ whole genome shotgun (WGS) entry which is preliminary data.</text>
</comment>
<evidence type="ECO:0000256" key="4">
    <source>
        <dbReference type="ARBA" id="ARBA00022618"/>
    </source>
</evidence>
<dbReference type="InterPro" id="IPR007128">
    <property type="entry name" value="PMF1/Nnf1"/>
</dbReference>
<dbReference type="GO" id="GO:0000444">
    <property type="term" value="C:MIS12/MIND type complex"/>
    <property type="evidence" value="ECO:0007669"/>
    <property type="project" value="InterPro"/>
</dbReference>
<evidence type="ECO:0000256" key="2">
    <source>
        <dbReference type="ARBA" id="ARBA00004629"/>
    </source>
</evidence>
<comment type="subcellular location">
    <subcellularLocation>
        <location evidence="2">Chromosome</location>
        <location evidence="2">Centromere</location>
        <location evidence="2">Kinetochore</location>
    </subcellularLocation>
    <subcellularLocation>
        <location evidence="1">Nucleus</location>
    </subcellularLocation>
</comment>
<keyword evidence="8" id="KW-0131">Cell cycle</keyword>
<keyword evidence="4" id="KW-0132">Cell division</keyword>
<feature type="non-terminal residue" evidence="11">
    <location>
        <position position="374"/>
    </location>
</feature>
<keyword evidence="7" id="KW-0539">Nucleus</keyword>